<evidence type="ECO:0000256" key="3">
    <source>
        <dbReference type="ARBA" id="ARBA00012662"/>
    </source>
</evidence>
<dbReference type="EC" id="3.2.1.51" evidence="3"/>
<evidence type="ECO:0000256" key="1">
    <source>
        <dbReference type="ARBA" id="ARBA00004071"/>
    </source>
</evidence>
<gene>
    <name evidence="8" type="ORF">BSYN_16840</name>
</gene>
<evidence type="ECO:0000259" key="7">
    <source>
        <dbReference type="Pfam" id="PF01120"/>
    </source>
</evidence>
<dbReference type="SUPFAM" id="SSF51445">
    <property type="entry name" value="(Trans)glycosidases"/>
    <property type="match status" value="1"/>
</dbReference>
<dbReference type="Gene3D" id="3.20.20.80">
    <property type="entry name" value="Glycosidases"/>
    <property type="match status" value="1"/>
</dbReference>
<evidence type="ECO:0000256" key="4">
    <source>
        <dbReference type="ARBA" id="ARBA00022729"/>
    </source>
</evidence>
<dbReference type="PANTHER" id="PTHR10030">
    <property type="entry name" value="ALPHA-L-FUCOSIDASE"/>
    <property type="match status" value="1"/>
</dbReference>
<keyword evidence="4" id="KW-0732">Signal</keyword>
<comment type="function">
    <text evidence="1">Alpha-L-fucosidase is responsible for hydrolyzing the alpha-1,6-linked fucose joined to the reducing-end N-acetylglucosamine of the carbohydrate moieties of glycoproteins.</text>
</comment>
<name>A0ABM8IBP8_9BACE</name>
<accession>A0ABM8IBP8</accession>
<dbReference type="Proteomes" id="UP001496674">
    <property type="component" value="Chromosome"/>
</dbReference>
<evidence type="ECO:0000313" key="9">
    <source>
        <dbReference type="Proteomes" id="UP001496674"/>
    </source>
</evidence>
<dbReference type="InterPro" id="IPR017853">
    <property type="entry name" value="GH"/>
</dbReference>
<dbReference type="PANTHER" id="PTHR10030:SF37">
    <property type="entry name" value="ALPHA-L-FUCOSIDASE-RELATED"/>
    <property type="match status" value="1"/>
</dbReference>
<evidence type="ECO:0000256" key="2">
    <source>
        <dbReference type="ARBA" id="ARBA00007951"/>
    </source>
</evidence>
<dbReference type="InterPro" id="IPR057739">
    <property type="entry name" value="Glyco_hydro_29_N"/>
</dbReference>
<dbReference type="Pfam" id="PF01120">
    <property type="entry name" value="Alpha_L_fucos"/>
    <property type="match status" value="1"/>
</dbReference>
<keyword evidence="6" id="KW-0326">Glycosidase</keyword>
<keyword evidence="9" id="KW-1185">Reference proteome</keyword>
<dbReference type="InterPro" id="IPR000933">
    <property type="entry name" value="Glyco_hydro_29"/>
</dbReference>
<feature type="domain" description="Glycoside hydrolase family 29 N-terminal" evidence="7">
    <location>
        <begin position="39"/>
        <end position="352"/>
    </location>
</feature>
<dbReference type="EMBL" id="AP028055">
    <property type="protein sequence ID" value="BEG99419.1"/>
    <property type="molecule type" value="Genomic_DNA"/>
</dbReference>
<reference evidence="8 9" key="1">
    <citation type="submission" date="2023-04" db="EMBL/GenBank/DDBJ databases">
        <title>Draft genome sequence of acteroides sedimenti strain YN3PY1.</title>
        <authorList>
            <person name="Yoshida N."/>
        </authorList>
    </citation>
    <scope>NUCLEOTIDE SEQUENCE [LARGE SCALE GENOMIC DNA]</scope>
    <source>
        <strain evidence="8 9">YN3PY1</strain>
    </source>
</reference>
<evidence type="ECO:0000256" key="6">
    <source>
        <dbReference type="ARBA" id="ARBA00023295"/>
    </source>
</evidence>
<evidence type="ECO:0000313" key="8">
    <source>
        <dbReference type="EMBL" id="BEG99419.1"/>
    </source>
</evidence>
<keyword evidence="5" id="KW-0378">Hydrolase</keyword>
<dbReference type="PRINTS" id="PR00741">
    <property type="entry name" value="GLHYDRLASE29"/>
</dbReference>
<dbReference type="InterPro" id="IPR016286">
    <property type="entry name" value="FUC_metazoa-typ"/>
</dbReference>
<comment type="similarity">
    <text evidence="2">Belongs to the glycosyl hydrolase 29 family.</text>
</comment>
<organism evidence="8 9">
    <name type="scientific">Bacteroides sedimenti</name>
    <dbReference type="NCBI Taxonomy" id="2136147"/>
    <lineage>
        <taxon>Bacteria</taxon>
        <taxon>Pseudomonadati</taxon>
        <taxon>Bacteroidota</taxon>
        <taxon>Bacteroidia</taxon>
        <taxon>Bacteroidales</taxon>
        <taxon>Bacteroidaceae</taxon>
        <taxon>Bacteroides</taxon>
    </lineage>
</organism>
<dbReference type="PIRSF" id="PIRSF001092">
    <property type="entry name" value="Alpha-L-fucosidase"/>
    <property type="match status" value="1"/>
</dbReference>
<proteinExistence type="inferred from homology"/>
<sequence length="467" mass="53457">MRPKNNRIFASSKPKQIMNKNLRIITLSLLAIFTIGTSNAQSFQESKEQKEKRMQWFQDAKLGVFIHWGIYAVRGIPESWSFYNGYLSYDEYMSQLNGFTAKNYDPVAWAKLIKESGAQYTVITSKHHDGVALWDTQASDLSLVKKSPAARDLLTPFTKAVRNEGMKLGIYYSLLDWSCKDYPHETRTSMRYQVKDDPARWERFLEFDKKQLTELNKQYKPDLYWFDGDWDFNSATWKAKDMASMLRSYNPNVILNSRIQGYGDYETPEQGVPIRRPASPWWELCMTMNDSWGYAPTDTNYKSANMLLRTFVDCLSNGGNLLLDIGPKEDGTIPQEQVDILKEFGRWTKKHADAIYGTRAGIPEGHVMGYTALNKNQDILYIYLPYKPIGPISVKGLKNKVNRAWIVGNGALLETKVVGKAYWSSVPGILYFDVPEQVQDPQITVVALLLDGKIDLYREAGQVITSN</sequence>
<protein>
    <recommendedName>
        <fullName evidence="3">alpha-L-fucosidase</fullName>
        <ecNumber evidence="3">3.2.1.51</ecNumber>
    </recommendedName>
</protein>
<evidence type="ECO:0000256" key="5">
    <source>
        <dbReference type="ARBA" id="ARBA00022801"/>
    </source>
</evidence>
<dbReference type="SMART" id="SM00812">
    <property type="entry name" value="Alpha_L_fucos"/>
    <property type="match status" value="1"/>
</dbReference>